<feature type="region of interest" description="Disordered" evidence="1">
    <location>
        <begin position="149"/>
        <end position="186"/>
    </location>
</feature>
<name>F8NSM5_SERL9</name>
<dbReference type="HOGENOM" id="CLU_094068_1_0_1"/>
<evidence type="ECO:0000313" key="2">
    <source>
        <dbReference type="EMBL" id="EGO26480.1"/>
    </source>
</evidence>
<dbReference type="KEGG" id="sla:SERLADRAFT_436291"/>
<reference evidence="2" key="1">
    <citation type="submission" date="2011-04" db="EMBL/GenBank/DDBJ databases">
        <title>Evolution of plant cell wall degrading machinery underlies the functional diversity of forest fungi.</title>
        <authorList>
            <consortium name="US DOE Joint Genome Institute (JGI-PGF)"/>
            <person name="Eastwood D.C."/>
            <person name="Floudas D."/>
            <person name="Binder M."/>
            <person name="Majcherczyk A."/>
            <person name="Schneider P."/>
            <person name="Aerts A."/>
            <person name="Asiegbu F.O."/>
            <person name="Baker S.E."/>
            <person name="Barry K."/>
            <person name="Bendiksby M."/>
            <person name="Blumentritt M."/>
            <person name="Coutinho P.M."/>
            <person name="Cullen D."/>
            <person name="Cullen D."/>
            <person name="Gathman A."/>
            <person name="Goodell B."/>
            <person name="Henrissat B."/>
            <person name="Ihrmark K."/>
            <person name="Kauserud H."/>
            <person name="Kohler A."/>
            <person name="LaButti K."/>
            <person name="Lapidus A."/>
            <person name="Lavin J.L."/>
            <person name="Lee Y.-H."/>
            <person name="Lindquist E."/>
            <person name="Lilly W."/>
            <person name="Lucas S."/>
            <person name="Morin E."/>
            <person name="Murat C."/>
            <person name="Oguiza J.A."/>
            <person name="Park J."/>
            <person name="Pisabarro A.G."/>
            <person name="Riley R."/>
            <person name="Rosling A."/>
            <person name="Salamov A."/>
            <person name="Schmidt O."/>
            <person name="Schmutz J."/>
            <person name="Skrede I."/>
            <person name="Stenlid J."/>
            <person name="Wiebenga A."/>
            <person name="Xie X."/>
            <person name="Kues U."/>
            <person name="Hibbett D.S."/>
            <person name="Hoffmeister D."/>
            <person name="Hogberg N."/>
            <person name="Martin F."/>
            <person name="Grigoriev I.V."/>
            <person name="Watkinson S.C."/>
        </authorList>
    </citation>
    <scope>NUCLEOTIDE SEQUENCE</scope>
    <source>
        <strain evidence="2">S7.9</strain>
    </source>
</reference>
<dbReference type="GeneID" id="18814667"/>
<dbReference type="EMBL" id="GL945432">
    <property type="protein sequence ID" value="EGO26480.1"/>
    <property type="molecule type" value="Genomic_DNA"/>
</dbReference>
<organism>
    <name type="scientific">Serpula lacrymans var. lacrymans (strain S7.9)</name>
    <name type="common">Dry rot fungus</name>
    <dbReference type="NCBI Taxonomy" id="578457"/>
    <lineage>
        <taxon>Eukaryota</taxon>
        <taxon>Fungi</taxon>
        <taxon>Dikarya</taxon>
        <taxon>Basidiomycota</taxon>
        <taxon>Agaricomycotina</taxon>
        <taxon>Agaricomycetes</taxon>
        <taxon>Agaricomycetidae</taxon>
        <taxon>Boletales</taxon>
        <taxon>Coniophorineae</taxon>
        <taxon>Serpulaceae</taxon>
        <taxon>Serpula</taxon>
    </lineage>
</organism>
<protein>
    <submittedName>
        <fullName evidence="2">Uncharacterized protein</fullName>
    </submittedName>
</protein>
<evidence type="ECO:0000256" key="1">
    <source>
        <dbReference type="SAM" id="MobiDB-lite"/>
    </source>
</evidence>
<sequence>MTPHEAAHGVKPNISGLHEWGYHVCVHNTSGSKLDSHILEGCWMGLDTESKGHHVYWPTKHSSVDNIPLSLEGENITTEQDKDASVDNIFIKVDAPPQAIPQPPAIQPAIPHNPVPIPQQHDPIPPAKPQGRRSSRICKPAQYVHDLLHGKGSATGNTNKTLPKGIQIPNNVNEQNNNAEGHDWDL</sequence>
<gene>
    <name evidence="2" type="ORF">SERLADRAFT_436291</name>
</gene>
<dbReference type="RefSeq" id="XP_007316653.1">
    <property type="nucleotide sequence ID" value="XM_007316591.1"/>
</dbReference>
<dbReference type="AlphaFoldDB" id="F8NSM5"/>
<dbReference type="OrthoDB" id="2802215at2759"/>
<accession>F8NSM5</accession>
<dbReference type="Proteomes" id="UP000008064">
    <property type="component" value="Unassembled WGS sequence"/>
</dbReference>
<proteinExistence type="predicted"/>